<protein>
    <submittedName>
        <fullName evidence="1">DUF3035 domain-containing protein</fullName>
    </submittedName>
</protein>
<dbReference type="RefSeq" id="WP_209359377.1">
    <property type="nucleotide sequence ID" value="NZ_JAGISH010000001.1"/>
</dbReference>
<name>A0A940MKS5_9RHOB</name>
<gene>
    <name evidence="1" type="ORF">J5474_03595</name>
</gene>
<sequence>MRAAHLAIIATIGALALSGCTSRFGAGASRPLHDLRANSGEPEEFAIVPNKPLELPQTFAELPQPTPGGANRTDQTPQADAVAALGGNPAATVARGGTVGAGDQSVVQAASRYGRDGQIRETLAAEDENYRKRKGLFTWSLVPRDNYSAAYKRQKLDPYAWLQRYRAAGARTPAAPPVE</sequence>
<keyword evidence="2" id="KW-1185">Reference proteome</keyword>
<dbReference type="InterPro" id="IPR021395">
    <property type="entry name" value="DUF3035"/>
</dbReference>
<organism evidence="1 2">
    <name type="scientific">Sagittula salina</name>
    <dbReference type="NCBI Taxonomy" id="2820268"/>
    <lineage>
        <taxon>Bacteria</taxon>
        <taxon>Pseudomonadati</taxon>
        <taxon>Pseudomonadota</taxon>
        <taxon>Alphaproteobacteria</taxon>
        <taxon>Rhodobacterales</taxon>
        <taxon>Roseobacteraceae</taxon>
        <taxon>Sagittula</taxon>
    </lineage>
</organism>
<dbReference type="PROSITE" id="PS51257">
    <property type="entry name" value="PROKAR_LIPOPROTEIN"/>
    <property type="match status" value="1"/>
</dbReference>
<dbReference type="EMBL" id="JAGISH010000001">
    <property type="protein sequence ID" value="MBP0481575.1"/>
    <property type="molecule type" value="Genomic_DNA"/>
</dbReference>
<accession>A0A940MKS5</accession>
<dbReference type="AlphaFoldDB" id="A0A940MKS5"/>
<proteinExistence type="predicted"/>
<reference evidence="1" key="1">
    <citation type="submission" date="2021-03" db="EMBL/GenBank/DDBJ databases">
        <title>Sagittula salina sp. nov. strain M10.9X isolated from the marine waste.</title>
        <authorList>
            <person name="Satari L."/>
            <person name="Molina-Menor E."/>
            <person name="Vidal-Verdu A."/>
            <person name="Pascual J."/>
            <person name="Pereto J."/>
            <person name="Porcar M."/>
        </authorList>
    </citation>
    <scope>NUCLEOTIDE SEQUENCE</scope>
    <source>
        <strain evidence="1">M10.9X</strain>
    </source>
</reference>
<comment type="caution">
    <text evidence="1">The sequence shown here is derived from an EMBL/GenBank/DDBJ whole genome shotgun (WGS) entry which is preliminary data.</text>
</comment>
<evidence type="ECO:0000313" key="1">
    <source>
        <dbReference type="EMBL" id="MBP0481575.1"/>
    </source>
</evidence>
<evidence type="ECO:0000313" key="2">
    <source>
        <dbReference type="Proteomes" id="UP000675940"/>
    </source>
</evidence>
<dbReference type="Proteomes" id="UP000675940">
    <property type="component" value="Unassembled WGS sequence"/>
</dbReference>
<dbReference type="Pfam" id="PF11233">
    <property type="entry name" value="DUF3035"/>
    <property type="match status" value="1"/>
</dbReference>